<protein>
    <recommendedName>
        <fullName evidence="1">Protein kinase domain-containing protein</fullName>
    </recommendedName>
</protein>
<evidence type="ECO:0000313" key="3">
    <source>
        <dbReference type="Proteomes" id="UP000613740"/>
    </source>
</evidence>
<dbReference type="GO" id="GO:0004674">
    <property type="term" value="F:protein serine/threonine kinase activity"/>
    <property type="evidence" value="ECO:0007669"/>
    <property type="project" value="TreeGrafter"/>
</dbReference>
<reference evidence="2" key="1">
    <citation type="journal article" date="2020" name="bioRxiv">
        <title>Comparative genomics of Chlamydomonas.</title>
        <authorList>
            <person name="Craig R.J."/>
            <person name="Hasan A.R."/>
            <person name="Ness R.W."/>
            <person name="Keightley P.D."/>
        </authorList>
    </citation>
    <scope>NUCLEOTIDE SEQUENCE</scope>
    <source>
        <strain evidence="2">CCAP 11/173</strain>
    </source>
</reference>
<dbReference type="SUPFAM" id="SSF56112">
    <property type="entry name" value="Protein kinase-like (PK-like)"/>
    <property type="match status" value="1"/>
</dbReference>
<organism evidence="2 3">
    <name type="scientific">Chlamydomonas schloesseri</name>
    <dbReference type="NCBI Taxonomy" id="2026947"/>
    <lineage>
        <taxon>Eukaryota</taxon>
        <taxon>Viridiplantae</taxon>
        <taxon>Chlorophyta</taxon>
        <taxon>core chlorophytes</taxon>
        <taxon>Chlorophyceae</taxon>
        <taxon>CS clade</taxon>
        <taxon>Chlamydomonadales</taxon>
        <taxon>Chlamydomonadaceae</taxon>
        <taxon>Chlamydomonas</taxon>
    </lineage>
</organism>
<dbReference type="PROSITE" id="PS50011">
    <property type="entry name" value="PROTEIN_KINASE_DOM"/>
    <property type="match status" value="1"/>
</dbReference>
<sequence length="466" mass="48448">MGEFLLSPRKFAISDPGTASTAAPAPRPPPPPSHAELLCDGIAAFAPNMPPLLKWSGIQWLLSDRVYEYANRQVHFAAVIMSPAGTSGCAAGGHFRHVACKTVTQPIPEKQLEMLRAAVEAAGAGGYAAGCGAAAATTADGAAAAAAAPGSRPQLLAALPPHVMALAREPVCNSLVAERLRAVHGPAAAERSMSTILGWGMEEVAGVAGLPAAFRMVTYSEWLENGSLRDYLVKLFAPAMLVKASAQSQLQPDGERYAKTLRALLEVVDLLVLLSRAGVVLGDLKLENLLVDSDGHVKLTDLDGASLLPLEDVQAAAAKAQAMAAATAALLGGAGRPAASAAAGASGCPGLNALWLALDQQPAPAAPSMLTPAFAPPEMMLAAPAQPYMTAQSHVYLVGASLEYVLTQLLDEALAPSRQVAAGRLRDLEFVGELRELARGMQAQDAAKRPAAHTLRQQLQEMQARW</sequence>
<gene>
    <name evidence="2" type="ORF">HYH02_006803</name>
</gene>
<dbReference type="OrthoDB" id="556466at2759"/>
<dbReference type="EMBL" id="JAEHOD010000018">
    <property type="protein sequence ID" value="KAG2448218.1"/>
    <property type="molecule type" value="Genomic_DNA"/>
</dbReference>
<dbReference type="InterPro" id="IPR000719">
    <property type="entry name" value="Prot_kinase_dom"/>
</dbReference>
<dbReference type="AlphaFoldDB" id="A0A835WJ31"/>
<proteinExistence type="predicted"/>
<comment type="caution">
    <text evidence="2">The sequence shown here is derived from an EMBL/GenBank/DDBJ whole genome shotgun (WGS) entry which is preliminary data.</text>
</comment>
<evidence type="ECO:0000259" key="1">
    <source>
        <dbReference type="PROSITE" id="PS50011"/>
    </source>
</evidence>
<dbReference type="InterPro" id="IPR011009">
    <property type="entry name" value="Kinase-like_dom_sf"/>
</dbReference>
<dbReference type="Proteomes" id="UP000613740">
    <property type="component" value="Unassembled WGS sequence"/>
</dbReference>
<name>A0A835WJ31_9CHLO</name>
<dbReference type="PANTHER" id="PTHR44329:SF214">
    <property type="entry name" value="PROTEIN KINASE DOMAIN-CONTAINING PROTEIN"/>
    <property type="match status" value="1"/>
</dbReference>
<evidence type="ECO:0000313" key="2">
    <source>
        <dbReference type="EMBL" id="KAG2448218.1"/>
    </source>
</evidence>
<keyword evidence="3" id="KW-1185">Reference proteome</keyword>
<dbReference type="PANTHER" id="PTHR44329">
    <property type="entry name" value="SERINE/THREONINE-PROTEIN KINASE TNNI3K-RELATED"/>
    <property type="match status" value="1"/>
</dbReference>
<accession>A0A835WJ31</accession>
<dbReference type="Gene3D" id="1.10.510.10">
    <property type="entry name" value="Transferase(Phosphotransferase) domain 1"/>
    <property type="match status" value="1"/>
</dbReference>
<feature type="domain" description="Protein kinase" evidence="1">
    <location>
        <begin position="116"/>
        <end position="466"/>
    </location>
</feature>
<dbReference type="InterPro" id="IPR051681">
    <property type="entry name" value="Ser/Thr_Kinases-Pseudokinases"/>
</dbReference>
<dbReference type="GO" id="GO:0005524">
    <property type="term" value="F:ATP binding"/>
    <property type="evidence" value="ECO:0007669"/>
    <property type="project" value="InterPro"/>
</dbReference>